<evidence type="ECO:0000313" key="2">
    <source>
        <dbReference type="Proteomes" id="UP001150603"/>
    </source>
</evidence>
<sequence length="796" mass="88700">MSSDASRGYGDCSGVHKVFRTGNYEVMFTNDINSSDLPGPAPVPVGLPETDAPQPTTESTTSNTAQSSLDSSAEDTQQRAQPPEQIQLDPHQKSISRQDIDRPLLIVAGAGSGKTSTLCARVIEMIKQGVPPENIMVISFTKKAARELGERISKYMAVEGMDSKSLPHSSTFHSWCFTLIRNHYSELGLAGIPDVVSSEDDVRIVVELAYMLIENCKQLTLCEEMLEMPFPADDDPDSAGTLMQKDRLKRWDAVRTLAADRLDWQGVPGDPEPEPEGGAAQRYVGSLADTRLRREFAANSDLWSFLRSHLDKEHRLLNIPTYSLLGPLPMPGTMRYMAAEKRYKEKVDFIQSTKSRGYLATEYGLDERSAIEAFNEILRMHNLVDFEDMLSLANTALKNPRILRLTRDRYKYLLVDEFQDLNSQQMRLILQLQKDIGRVTAVGDERQSIYGFRGATCESNFKIFLEHFVDTNVARMNGIPDSLVGTMESLAINYRSHRGIVDLGNVVVSDSQVDGEGLLARLRVPLQPLPDKPMLPVVVSGCKTAASEGRAIAKKIQSLIGSETCRPRDIAVLFRGLKFGKYRPSMRLEKELLQRKIPFVIRGGASMIGGDHVQKYMSLLKVMVDRKDDMAMRICIIHFVANIGPVYLERIDGMAPVAGGNNSLFGKAERVLNTREIPVNARRNLGQFLETVKGWRSEMGSMTLKELVTKVFYSFAVDDLAKLLAGTTISDTADTGTSRYTSKMDVDKFGVNVSVLLDMVAIFFLARRQGTIVEQKRFAHSDMCSPEMLRAFLAHV</sequence>
<dbReference type="EMBL" id="JANBPW010000293">
    <property type="protein sequence ID" value="KAJ1950065.1"/>
    <property type="molecule type" value="Genomic_DNA"/>
</dbReference>
<gene>
    <name evidence="1" type="ORF">FBU59_000851</name>
</gene>
<comment type="caution">
    <text evidence="1">The sequence shown here is derived from an EMBL/GenBank/DDBJ whole genome shotgun (WGS) entry which is preliminary data.</text>
</comment>
<dbReference type="Proteomes" id="UP001150603">
    <property type="component" value="Unassembled WGS sequence"/>
</dbReference>
<protein>
    <submittedName>
        <fullName evidence="1">Uncharacterized protein</fullName>
    </submittedName>
</protein>
<accession>A0ACC1JFW9</accession>
<feature type="non-terminal residue" evidence="1">
    <location>
        <position position="796"/>
    </location>
</feature>
<evidence type="ECO:0000313" key="1">
    <source>
        <dbReference type="EMBL" id="KAJ1950065.1"/>
    </source>
</evidence>
<reference evidence="1" key="1">
    <citation type="submission" date="2022-07" db="EMBL/GenBank/DDBJ databases">
        <title>Phylogenomic reconstructions and comparative analyses of Kickxellomycotina fungi.</title>
        <authorList>
            <person name="Reynolds N.K."/>
            <person name="Stajich J.E."/>
            <person name="Barry K."/>
            <person name="Grigoriev I.V."/>
            <person name="Crous P."/>
            <person name="Smith M.E."/>
        </authorList>
    </citation>
    <scope>NUCLEOTIDE SEQUENCE</scope>
    <source>
        <strain evidence="1">NRRL 5244</strain>
    </source>
</reference>
<name>A0ACC1JFW9_9FUNG</name>
<proteinExistence type="predicted"/>
<keyword evidence="2" id="KW-1185">Reference proteome</keyword>
<organism evidence="1 2">
    <name type="scientific">Linderina macrospora</name>
    <dbReference type="NCBI Taxonomy" id="4868"/>
    <lineage>
        <taxon>Eukaryota</taxon>
        <taxon>Fungi</taxon>
        <taxon>Fungi incertae sedis</taxon>
        <taxon>Zoopagomycota</taxon>
        <taxon>Kickxellomycotina</taxon>
        <taxon>Kickxellomycetes</taxon>
        <taxon>Kickxellales</taxon>
        <taxon>Kickxellaceae</taxon>
        <taxon>Linderina</taxon>
    </lineage>
</organism>